<dbReference type="RefSeq" id="WP_090961854.1">
    <property type="nucleotide sequence ID" value="NZ_FOOA01000004.1"/>
</dbReference>
<sequence length="105" mass="11045">MNATTPAASIATLVGSDPLLAAVLNFNAEADRLENAPGDDQVDDDRFAAVMDDLCDNTPPCTSDEGAFAALALAARQMMDSAHSDLHDALVAVVLDYAHRRQCNA</sequence>
<gene>
    <name evidence="1" type="ORF">GGR05_000002</name>
</gene>
<comment type="caution">
    <text evidence="1">The sequence shown here is derived from an EMBL/GenBank/DDBJ whole genome shotgun (WGS) entry which is preliminary data.</text>
</comment>
<keyword evidence="2" id="KW-1185">Reference proteome</keyword>
<protein>
    <submittedName>
        <fullName evidence="1">Uncharacterized protein</fullName>
    </submittedName>
</protein>
<evidence type="ECO:0000313" key="1">
    <source>
        <dbReference type="EMBL" id="MBB3933891.1"/>
    </source>
</evidence>
<reference evidence="1 2" key="1">
    <citation type="submission" date="2020-08" db="EMBL/GenBank/DDBJ databases">
        <title>Genomic Encyclopedia of Type Strains, Phase IV (KMG-IV): sequencing the most valuable type-strain genomes for metagenomic binning, comparative biology and taxonomic classification.</title>
        <authorList>
            <person name="Goeker M."/>
        </authorList>
    </citation>
    <scope>NUCLEOTIDE SEQUENCE [LARGE SCALE GENOMIC DNA]</scope>
    <source>
        <strain evidence="1 2">DSM 25024</strain>
    </source>
</reference>
<dbReference type="AlphaFoldDB" id="A0A7W6BL70"/>
<evidence type="ECO:0000313" key="2">
    <source>
        <dbReference type="Proteomes" id="UP000531216"/>
    </source>
</evidence>
<organism evidence="1 2">
    <name type="scientific">Aureimonas phyllosphaerae</name>
    <dbReference type="NCBI Taxonomy" id="1166078"/>
    <lineage>
        <taxon>Bacteria</taxon>
        <taxon>Pseudomonadati</taxon>
        <taxon>Pseudomonadota</taxon>
        <taxon>Alphaproteobacteria</taxon>
        <taxon>Hyphomicrobiales</taxon>
        <taxon>Aurantimonadaceae</taxon>
        <taxon>Aureimonas</taxon>
    </lineage>
</organism>
<dbReference type="EMBL" id="JACIDO010000001">
    <property type="protein sequence ID" value="MBB3933891.1"/>
    <property type="molecule type" value="Genomic_DNA"/>
</dbReference>
<proteinExistence type="predicted"/>
<dbReference type="Proteomes" id="UP000531216">
    <property type="component" value="Unassembled WGS sequence"/>
</dbReference>
<dbReference type="OrthoDB" id="9941744at2"/>
<name>A0A7W6BL70_9HYPH</name>
<accession>A0A7W6BL70</accession>